<dbReference type="InterPro" id="IPR004875">
    <property type="entry name" value="DDE_SF_endonuclease_dom"/>
</dbReference>
<keyword evidence="4" id="KW-1185">Reference proteome</keyword>
<evidence type="ECO:0000256" key="1">
    <source>
        <dbReference type="SAM" id="MobiDB-lite"/>
    </source>
</evidence>
<evidence type="ECO:0000313" key="4">
    <source>
        <dbReference type="Proteomes" id="UP000801492"/>
    </source>
</evidence>
<dbReference type="EMBL" id="VTPC01028122">
    <property type="protein sequence ID" value="KAF2891566.1"/>
    <property type="molecule type" value="Genomic_DNA"/>
</dbReference>
<accession>A0A8K0CUL7</accession>
<feature type="compositionally biased region" description="Basic and acidic residues" evidence="1">
    <location>
        <begin position="184"/>
        <end position="201"/>
    </location>
</feature>
<reference evidence="3" key="1">
    <citation type="submission" date="2019-08" db="EMBL/GenBank/DDBJ databases">
        <title>The genome of the North American firefly Photinus pyralis.</title>
        <authorList>
            <consortium name="Photinus pyralis genome working group"/>
            <person name="Fallon T.R."/>
            <person name="Sander Lower S.E."/>
            <person name="Weng J.-K."/>
        </authorList>
    </citation>
    <scope>NUCLEOTIDE SEQUENCE</scope>
    <source>
        <strain evidence="3">TRF0915ILg1</strain>
        <tissue evidence="3">Whole body</tissue>
    </source>
</reference>
<evidence type="ECO:0000313" key="3">
    <source>
        <dbReference type="EMBL" id="KAF2891566.1"/>
    </source>
</evidence>
<dbReference type="OrthoDB" id="3064354at2759"/>
<dbReference type="AlphaFoldDB" id="A0A8K0CUL7"/>
<gene>
    <name evidence="3" type="ORF">ILUMI_14607</name>
</gene>
<feature type="region of interest" description="Disordered" evidence="1">
    <location>
        <begin position="184"/>
        <end position="207"/>
    </location>
</feature>
<dbReference type="GO" id="GO:0003676">
    <property type="term" value="F:nucleic acid binding"/>
    <property type="evidence" value="ECO:0007669"/>
    <property type="project" value="InterPro"/>
</dbReference>
<sequence length="207" mass="23505">MLKGALPEAMGLATFSGWMNSELFEKVLERFTTQQKYERQPQFTNLRQPRELHFHQRSKKSTRKAAVQILTLPPHGSNLLQPLDVSVFGPVPFTICNISEFIAQAFEKAFTATNVLSRFKETGIHPFNPNAFGDADFLSFAVTDRLGNVPSDGPSEEPVLINRPEKNDDVTLFHFWHMTLPRTPSEKEDTFDSTSEDKNIAYEELVT</sequence>
<organism evidence="3 4">
    <name type="scientific">Ignelater luminosus</name>
    <name type="common">Cucubano</name>
    <name type="synonym">Pyrophorus luminosus</name>
    <dbReference type="NCBI Taxonomy" id="2038154"/>
    <lineage>
        <taxon>Eukaryota</taxon>
        <taxon>Metazoa</taxon>
        <taxon>Ecdysozoa</taxon>
        <taxon>Arthropoda</taxon>
        <taxon>Hexapoda</taxon>
        <taxon>Insecta</taxon>
        <taxon>Pterygota</taxon>
        <taxon>Neoptera</taxon>
        <taxon>Endopterygota</taxon>
        <taxon>Coleoptera</taxon>
        <taxon>Polyphaga</taxon>
        <taxon>Elateriformia</taxon>
        <taxon>Elateroidea</taxon>
        <taxon>Elateridae</taxon>
        <taxon>Agrypninae</taxon>
        <taxon>Pyrophorini</taxon>
        <taxon>Ignelater</taxon>
    </lineage>
</organism>
<dbReference type="Proteomes" id="UP000801492">
    <property type="component" value="Unassembled WGS sequence"/>
</dbReference>
<protein>
    <recommendedName>
        <fullName evidence="2">DDE-1 domain-containing protein</fullName>
    </recommendedName>
</protein>
<feature type="domain" description="DDE-1" evidence="2">
    <location>
        <begin position="16"/>
        <end position="90"/>
    </location>
</feature>
<evidence type="ECO:0000259" key="2">
    <source>
        <dbReference type="Pfam" id="PF03184"/>
    </source>
</evidence>
<proteinExistence type="predicted"/>
<name>A0A8K0CUL7_IGNLU</name>
<dbReference type="Pfam" id="PF03184">
    <property type="entry name" value="DDE_1"/>
    <property type="match status" value="1"/>
</dbReference>
<comment type="caution">
    <text evidence="3">The sequence shown here is derived from an EMBL/GenBank/DDBJ whole genome shotgun (WGS) entry which is preliminary data.</text>
</comment>